<evidence type="ECO:0000256" key="5">
    <source>
        <dbReference type="ARBA" id="ARBA00022842"/>
    </source>
</evidence>
<evidence type="ECO:0000256" key="1">
    <source>
        <dbReference type="ARBA" id="ARBA00001946"/>
    </source>
</evidence>
<evidence type="ECO:0000256" key="6">
    <source>
        <dbReference type="ARBA" id="ARBA00023235"/>
    </source>
</evidence>
<evidence type="ECO:0000313" key="11">
    <source>
        <dbReference type="EMBL" id="OGC29453.1"/>
    </source>
</evidence>
<proteinExistence type="inferred from homology"/>
<dbReference type="GO" id="GO:0008973">
    <property type="term" value="F:phosphopentomutase activity"/>
    <property type="evidence" value="ECO:0007669"/>
    <property type="project" value="TreeGrafter"/>
</dbReference>
<dbReference type="InterPro" id="IPR005846">
    <property type="entry name" value="A-D-PHexomutase_a/b/a-III"/>
</dbReference>
<dbReference type="Proteomes" id="UP000178951">
    <property type="component" value="Unassembled WGS sequence"/>
</dbReference>
<dbReference type="AlphaFoldDB" id="A0A1F4TBJ3"/>
<protein>
    <submittedName>
        <fullName evidence="11">Alpha-D-glucose phosphate-specific phosphoglucomutase</fullName>
    </submittedName>
</protein>
<sequence length="537" mass="58346">MTILTERVPGQPAPPETLVDIPALLKSYFNQPATPVEFGTSGHRGSSIKGSFNEAHILAISQAICEYRSAQGISGPLYIGFDTHALSKPAFESALRVLAANGVRIIINKGDEYTPTPVISRLIIKHNLGREKDLADGIVITPSHNGPQDGGFKYNPTHGGPADAEVTNVIQNKANELIKHHLAGVATIDFIAARAKVQELDFIDFYVGELEKVIDFAAIRSANLRLGADPLGGAGVHYWQPIARRYGLNIEVTNPSVDQTFRFMTLDSDSTIRMDCSSKDAMASLISLKDKYDIAFGNDPDFDRHGIVTPDGLMNPNHYLAVAIWYLLQHRPNWPKNLKIGKTAVSSSLIDRIVAGLGRELYEVPVGFKWFVPGLSRGWLAFGGEESAGASFLDQQGAVWTTDKDGFVLALLAAEIMAITKMTPSQIYQKLTAQYGSSYYGRKDGPITDEQKVALVSIRGEALVGQSMAGHKVSSVLTKAPGNQAALGGIKVILDDGSWFAIRPSGTEPKMKIYVESQNGQALWQQIMAEAPKLVFK</sequence>
<organism evidence="11 12">
    <name type="scientific">candidate division WOR-1 bacterium RIFOXYB2_FULL_48_7</name>
    <dbReference type="NCBI Taxonomy" id="1802583"/>
    <lineage>
        <taxon>Bacteria</taxon>
        <taxon>Bacillati</taxon>
        <taxon>Saganbacteria</taxon>
    </lineage>
</organism>
<evidence type="ECO:0000259" key="7">
    <source>
        <dbReference type="Pfam" id="PF00408"/>
    </source>
</evidence>
<evidence type="ECO:0000313" key="12">
    <source>
        <dbReference type="Proteomes" id="UP000178951"/>
    </source>
</evidence>
<dbReference type="PANTHER" id="PTHR45745">
    <property type="entry name" value="PHOSPHOMANNOMUTASE 45A"/>
    <property type="match status" value="1"/>
</dbReference>
<dbReference type="Pfam" id="PF00408">
    <property type="entry name" value="PGM_PMM_IV"/>
    <property type="match status" value="1"/>
</dbReference>
<dbReference type="GO" id="GO:0046872">
    <property type="term" value="F:metal ion binding"/>
    <property type="evidence" value="ECO:0007669"/>
    <property type="project" value="UniProtKB-KW"/>
</dbReference>
<dbReference type="GO" id="GO:0006166">
    <property type="term" value="P:purine ribonucleoside salvage"/>
    <property type="evidence" value="ECO:0007669"/>
    <property type="project" value="TreeGrafter"/>
</dbReference>
<dbReference type="Pfam" id="PF02878">
    <property type="entry name" value="PGM_PMM_I"/>
    <property type="match status" value="1"/>
</dbReference>
<evidence type="ECO:0000259" key="9">
    <source>
        <dbReference type="Pfam" id="PF02879"/>
    </source>
</evidence>
<dbReference type="InterPro" id="IPR005843">
    <property type="entry name" value="A-D-PHexomutase_C"/>
</dbReference>
<comment type="caution">
    <text evidence="11">The sequence shown here is derived from an EMBL/GenBank/DDBJ whole genome shotgun (WGS) entry which is preliminary data.</text>
</comment>
<evidence type="ECO:0000256" key="4">
    <source>
        <dbReference type="ARBA" id="ARBA00022723"/>
    </source>
</evidence>
<dbReference type="STRING" id="1802583.A2311_06610"/>
<dbReference type="SUPFAM" id="SSF53738">
    <property type="entry name" value="Phosphoglucomutase, first 3 domains"/>
    <property type="match status" value="3"/>
</dbReference>
<keyword evidence="6" id="KW-0413">Isomerase</keyword>
<dbReference type="Pfam" id="PF02880">
    <property type="entry name" value="PGM_PMM_III"/>
    <property type="match status" value="1"/>
</dbReference>
<evidence type="ECO:0000256" key="3">
    <source>
        <dbReference type="ARBA" id="ARBA00022553"/>
    </source>
</evidence>
<reference evidence="11 12" key="1">
    <citation type="journal article" date="2016" name="Nat. Commun.">
        <title>Thousands of microbial genomes shed light on interconnected biogeochemical processes in an aquifer system.</title>
        <authorList>
            <person name="Anantharaman K."/>
            <person name="Brown C.T."/>
            <person name="Hug L.A."/>
            <person name="Sharon I."/>
            <person name="Castelle C.J."/>
            <person name="Probst A.J."/>
            <person name="Thomas B.C."/>
            <person name="Singh A."/>
            <person name="Wilkins M.J."/>
            <person name="Karaoz U."/>
            <person name="Brodie E.L."/>
            <person name="Williams K.H."/>
            <person name="Hubbard S.S."/>
            <person name="Banfield J.F."/>
        </authorList>
    </citation>
    <scope>NUCLEOTIDE SEQUENCE [LARGE SCALE GENOMIC DNA]</scope>
</reference>
<keyword evidence="4" id="KW-0479">Metal-binding</keyword>
<dbReference type="Gene3D" id="3.40.120.10">
    <property type="entry name" value="Alpha-D-Glucose-1,6-Bisphosphate, subunit A, domain 3"/>
    <property type="match status" value="3"/>
</dbReference>
<dbReference type="EMBL" id="MEUF01000090">
    <property type="protein sequence ID" value="OGC29453.1"/>
    <property type="molecule type" value="Genomic_DNA"/>
</dbReference>
<comment type="similarity">
    <text evidence="2">Belongs to the phosphohexose mutase family.</text>
</comment>
<feature type="domain" description="Alpha-D-phosphohexomutase alpha/beta/alpha" evidence="10">
    <location>
        <begin position="315"/>
        <end position="435"/>
    </location>
</feature>
<dbReference type="PANTHER" id="PTHR45745:SF1">
    <property type="entry name" value="PHOSPHOGLUCOMUTASE 2B-RELATED"/>
    <property type="match status" value="1"/>
</dbReference>
<evidence type="ECO:0000256" key="2">
    <source>
        <dbReference type="ARBA" id="ARBA00010231"/>
    </source>
</evidence>
<keyword evidence="5" id="KW-0460">Magnesium</keyword>
<dbReference type="GO" id="GO:0005975">
    <property type="term" value="P:carbohydrate metabolic process"/>
    <property type="evidence" value="ECO:0007669"/>
    <property type="project" value="InterPro"/>
</dbReference>
<dbReference type="InterPro" id="IPR016055">
    <property type="entry name" value="A-D-PHexomutase_a/b/a-I/II/III"/>
</dbReference>
<dbReference type="InterPro" id="IPR005844">
    <property type="entry name" value="A-D-PHexomutase_a/b/a-I"/>
</dbReference>
<feature type="domain" description="Alpha-D-phosphohexomutase C-terminal" evidence="7">
    <location>
        <begin position="487"/>
        <end position="529"/>
    </location>
</feature>
<evidence type="ECO:0000259" key="10">
    <source>
        <dbReference type="Pfam" id="PF02880"/>
    </source>
</evidence>
<evidence type="ECO:0000259" key="8">
    <source>
        <dbReference type="Pfam" id="PF02878"/>
    </source>
</evidence>
<dbReference type="Gene3D" id="3.30.310.50">
    <property type="entry name" value="Alpha-D-phosphohexomutase, C-terminal domain"/>
    <property type="match status" value="1"/>
</dbReference>
<comment type="cofactor">
    <cofactor evidence="1">
        <name>Mg(2+)</name>
        <dbReference type="ChEBI" id="CHEBI:18420"/>
    </cofactor>
</comment>
<feature type="domain" description="Alpha-D-phosphohexomutase alpha/beta/alpha" evidence="8">
    <location>
        <begin position="37"/>
        <end position="176"/>
    </location>
</feature>
<gene>
    <name evidence="11" type="ORF">A2311_06610</name>
</gene>
<dbReference type="InterPro" id="IPR036900">
    <property type="entry name" value="A-D-PHexomutase_C_sf"/>
</dbReference>
<dbReference type="InterPro" id="IPR005845">
    <property type="entry name" value="A-D-PHexomutase_a/b/a-II"/>
</dbReference>
<feature type="domain" description="Alpha-D-phosphohexomutase alpha/beta/alpha" evidence="9">
    <location>
        <begin position="205"/>
        <end position="312"/>
    </location>
</feature>
<dbReference type="Pfam" id="PF02879">
    <property type="entry name" value="PGM_PMM_II"/>
    <property type="match status" value="1"/>
</dbReference>
<dbReference type="SUPFAM" id="SSF55957">
    <property type="entry name" value="Phosphoglucomutase, C-terminal domain"/>
    <property type="match status" value="1"/>
</dbReference>
<keyword evidence="3" id="KW-0597">Phosphoprotein</keyword>
<name>A0A1F4TBJ3_UNCSA</name>
<accession>A0A1F4TBJ3</accession>